<dbReference type="Proteomes" id="UP000284706">
    <property type="component" value="Unassembled WGS sequence"/>
</dbReference>
<name>A0A409Y2P1_9AGAR</name>
<gene>
    <name evidence="1" type="ORF">CVT26_000769</name>
</gene>
<accession>A0A409Y2P1</accession>
<proteinExistence type="predicted"/>
<keyword evidence="2" id="KW-1185">Reference proteome</keyword>
<reference evidence="1 2" key="1">
    <citation type="journal article" date="2018" name="Evol. Lett.">
        <title>Horizontal gene cluster transfer increased hallucinogenic mushroom diversity.</title>
        <authorList>
            <person name="Reynolds H.T."/>
            <person name="Vijayakumar V."/>
            <person name="Gluck-Thaler E."/>
            <person name="Korotkin H.B."/>
            <person name="Matheny P.B."/>
            <person name="Slot J.C."/>
        </authorList>
    </citation>
    <scope>NUCLEOTIDE SEQUENCE [LARGE SCALE GENOMIC DNA]</scope>
    <source>
        <strain evidence="1 2">SRW20</strain>
    </source>
</reference>
<evidence type="ECO:0000313" key="1">
    <source>
        <dbReference type="EMBL" id="PPQ97243.1"/>
    </source>
</evidence>
<dbReference type="EMBL" id="NHYE01001276">
    <property type="protein sequence ID" value="PPQ97243.1"/>
    <property type="molecule type" value="Genomic_DNA"/>
</dbReference>
<protein>
    <submittedName>
        <fullName evidence="1">Uncharacterized protein</fullName>
    </submittedName>
</protein>
<organism evidence="1 2">
    <name type="scientific">Gymnopilus dilepis</name>
    <dbReference type="NCBI Taxonomy" id="231916"/>
    <lineage>
        <taxon>Eukaryota</taxon>
        <taxon>Fungi</taxon>
        <taxon>Dikarya</taxon>
        <taxon>Basidiomycota</taxon>
        <taxon>Agaricomycotina</taxon>
        <taxon>Agaricomycetes</taxon>
        <taxon>Agaricomycetidae</taxon>
        <taxon>Agaricales</taxon>
        <taxon>Agaricineae</taxon>
        <taxon>Hymenogastraceae</taxon>
        <taxon>Gymnopilus</taxon>
    </lineage>
</organism>
<sequence>MAKYTDLYKCLSCEFRTQDHRDLGPAFGSLSAHPLSIGTAVIQSAQRISNLSEQKLQVHTHLSHRARFFLLCVSYNDARKSQHNDIVVS</sequence>
<dbReference type="InParanoid" id="A0A409Y2P1"/>
<comment type="caution">
    <text evidence="1">The sequence shown here is derived from an EMBL/GenBank/DDBJ whole genome shotgun (WGS) entry which is preliminary data.</text>
</comment>
<evidence type="ECO:0000313" key="2">
    <source>
        <dbReference type="Proteomes" id="UP000284706"/>
    </source>
</evidence>
<dbReference type="AlphaFoldDB" id="A0A409Y2P1"/>